<feature type="transmembrane region" description="Helical" evidence="2">
    <location>
        <begin position="174"/>
        <end position="192"/>
    </location>
</feature>
<evidence type="ECO:0008006" key="5">
    <source>
        <dbReference type="Google" id="ProtNLM"/>
    </source>
</evidence>
<dbReference type="STRING" id="292462.AWC05_17315"/>
<proteinExistence type="predicted"/>
<evidence type="ECO:0000256" key="2">
    <source>
        <dbReference type="SAM" id="Phobius"/>
    </source>
</evidence>
<keyword evidence="2" id="KW-1133">Transmembrane helix</keyword>
<keyword evidence="2" id="KW-0812">Transmembrane</keyword>
<feature type="transmembrane region" description="Helical" evidence="2">
    <location>
        <begin position="21"/>
        <end position="40"/>
    </location>
</feature>
<dbReference type="OrthoDB" id="4689187at2"/>
<evidence type="ECO:0000313" key="4">
    <source>
        <dbReference type="Proteomes" id="UP000193010"/>
    </source>
</evidence>
<keyword evidence="4" id="KW-1185">Reference proteome</keyword>
<feature type="transmembrane region" description="Helical" evidence="2">
    <location>
        <begin position="60"/>
        <end position="85"/>
    </location>
</feature>
<dbReference type="RefSeq" id="WP_085221426.1">
    <property type="nucleotide sequence ID" value="NZ_AP022576.1"/>
</dbReference>
<feature type="transmembrane region" description="Helical" evidence="2">
    <location>
        <begin position="97"/>
        <end position="119"/>
    </location>
</feature>
<organism evidence="3 4">
    <name type="scientific">Mycobacterium florentinum</name>
    <dbReference type="NCBI Taxonomy" id="292462"/>
    <lineage>
        <taxon>Bacteria</taxon>
        <taxon>Bacillati</taxon>
        <taxon>Actinomycetota</taxon>
        <taxon>Actinomycetes</taxon>
        <taxon>Mycobacteriales</taxon>
        <taxon>Mycobacteriaceae</taxon>
        <taxon>Mycobacterium</taxon>
        <taxon>Mycobacterium simiae complex</taxon>
    </lineage>
</organism>
<feature type="region of interest" description="Disordered" evidence="1">
    <location>
        <begin position="232"/>
        <end position="251"/>
    </location>
</feature>
<keyword evidence="2" id="KW-0472">Membrane</keyword>
<gene>
    <name evidence="3" type="ORF">AWC05_17315</name>
</gene>
<dbReference type="EMBL" id="LQOV01000008">
    <property type="protein sequence ID" value="ORV54364.1"/>
    <property type="molecule type" value="Genomic_DNA"/>
</dbReference>
<name>A0A1X1UC36_MYCFL</name>
<dbReference type="Proteomes" id="UP000193010">
    <property type="component" value="Unassembled WGS sequence"/>
</dbReference>
<protein>
    <recommendedName>
        <fullName evidence="5">DUF4386 domain-containing protein</fullName>
    </recommendedName>
</protein>
<evidence type="ECO:0000256" key="1">
    <source>
        <dbReference type="SAM" id="MobiDB-lite"/>
    </source>
</evidence>
<reference evidence="3 4" key="1">
    <citation type="submission" date="2016-01" db="EMBL/GenBank/DDBJ databases">
        <title>The new phylogeny of the genus Mycobacterium.</title>
        <authorList>
            <person name="Tarcisio F."/>
            <person name="Conor M."/>
            <person name="Antonella G."/>
            <person name="Elisabetta G."/>
            <person name="Giulia F.S."/>
            <person name="Sara T."/>
            <person name="Anna F."/>
            <person name="Clotilde B."/>
            <person name="Roberto B."/>
            <person name="Veronica D.S."/>
            <person name="Fabio R."/>
            <person name="Monica P."/>
            <person name="Olivier J."/>
            <person name="Enrico T."/>
            <person name="Nicola S."/>
        </authorList>
    </citation>
    <scope>NUCLEOTIDE SEQUENCE [LARGE SCALE GENOMIC DNA]</scope>
    <source>
        <strain evidence="3 4">DSM 44852</strain>
    </source>
</reference>
<dbReference type="AlphaFoldDB" id="A0A1X1UC36"/>
<comment type="caution">
    <text evidence="3">The sequence shown here is derived from an EMBL/GenBank/DDBJ whole genome shotgun (WGS) entry which is preliminary data.</text>
</comment>
<feature type="transmembrane region" description="Helical" evidence="2">
    <location>
        <begin position="204"/>
        <end position="224"/>
    </location>
</feature>
<sequence>MSDDALYRAVLKVCAWTGPTMTALFLAGAVPLAKFFVPPYSAEHSPAGVAHMYVDNLTGIRVGCVVMCFSAALFLPFGLSIAAVVRRTDSAGVLLSWIQVASVAVATIVILFIPIFWGIGTYRAGSVSPEITQTWNDAGWFGVLFAVPPFSLWCAAIAVAIMRRDGLLPRWVGYLNLWMAILFMPAMMMIFFKHGPFAQNGVLTFWMPVAVFFGWIITMSWAAARQARLPSGPPGETLNPGREAASATSAM</sequence>
<evidence type="ECO:0000313" key="3">
    <source>
        <dbReference type="EMBL" id="ORV54364.1"/>
    </source>
</evidence>
<feature type="transmembrane region" description="Helical" evidence="2">
    <location>
        <begin position="139"/>
        <end position="162"/>
    </location>
</feature>
<accession>A0A1X1UC36</accession>